<evidence type="ECO:0000313" key="2">
    <source>
        <dbReference type="Proteomes" id="UP000187735"/>
    </source>
</evidence>
<dbReference type="OrthoDB" id="9804786at2"/>
<protein>
    <submittedName>
        <fullName evidence="1">Carboxylate-amine ligase</fullName>
    </submittedName>
</protein>
<dbReference type="Gene3D" id="3.30.590.20">
    <property type="match status" value="1"/>
</dbReference>
<dbReference type="KEGG" id="fmr:Fuma_05641"/>
<dbReference type="InterPro" id="IPR014746">
    <property type="entry name" value="Gln_synth/guanido_kin_cat_dom"/>
</dbReference>
<sequence>MSDITQSITSLHLFEAFGVEIEYMIADRSTLDVCPIADKLIEAECGSIQDEITLGDLAWSNELALHVIELKTALPAPSLTGLSQVFQDHVGRINGHLKGQNATLLPSAMHPWMNPATEMQLWPHGYSEVYEAFDRIFDCTGHGWANLQSVHLNLPFCGDEEFGRLHAAVRLVLPLLPGLAASSPLMDGRPSGMLDTRLDVYRSNARRVPLVSGHVIPEQAFTEADYRRLIFEPMFQQIAPLDPDGILQDEFLNARGAIARFDRGSIEIRVIDVQECPAADLAILQATVAVLKALTEERWSRLAEQQAVEVEPLFRILRDAIRVGHDAVIDNAAYLSLFGFRKSSASVGELWRHLIDCTSPETDAATATALDVILDEGPLAARILKRLHGNTSHEETANVYRDLANCLTGGRPFSSDVN</sequence>
<keyword evidence="1" id="KW-0436">Ligase</keyword>
<dbReference type="AlphaFoldDB" id="A0A1P8WPL1"/>
<keyword evidence="2" id="KW-1185">Reference proteome</keyword>
<dbReference type="PANTHER" id="PTHR36510">
    <property type="entry name" value="GLUTAMATE--CYSTEINE LIGASE 2-RELATED"/>
    <property type="match status" value="1"/>
</dbReference>
<organism evidence="1 2">
    <name type="scientific">Fuerstiella marisgermanici</name>
    <dbReference type="NCBI Taxonomy" id="1891926"/>
    <lineage>
        <taxon>Bacteria</taxon>
        <taxon>Pseudomonadati</taxon>
        <taxon>Planctomycetota</taxon>
        <taxon>Planctomycetia</taxon>
        <taxon>Planctomycetales</taxon>
        <taxon>Planctomycetaceae</taxon>
        <taxon>Fuerstiella</taxon>
    </lineage>
</organism>
<dbReference type="SUPFAM" id="SSF55931">
    <property type="entry name" value="Glutamine synthetase/guanido kinase"/>
    <property type="match status" value="1"/>
</dbReference>
<dbReference type="Pfam" id="PF04107">
    <property type="entry name" value="GCS2"/>
    <property type="match status" value="1"/>
</dbReference>
<proteinExistence type="predicted"/>
<dbReference type="GO" id="GO:0004357">
    <property type="term" value="F:glutamate-cysteine ligase activity"/>
    <property type="evidence" value="ECO:0007669"/>
    <property type="project" value="InterPro"/>
</dbReference>
<name>A0A1P8WPL1_9PLAN</name>
<dbReference type="InterPro" id="IPR006336">
    <property type="entry name" value="GCS2"/>
</dbReference>
<dbReference type="Proteomes" id="UP000187735">
    <property type="component" value="Chromosome"/>
</dbReference>
<evidence type="ECO:0000313" key="1">
    <source>
        <dbReference type="EMBL" id="APZ95978.1"/>
    </source>
</evidence>
<accession>A0A1P8WPL1</accession>
<dbReference type="GO" id="GO:0042398">
    <property type="term" value="P:modified amino acid biosynthetic process"/>
    <property type="evidence" value="ECO:0007669"/>
    <property type="project" value="InterPro"/>
</dbReference>
<dbReference type="STRING" id="1891926.Fuma_05641"/>
<dbReference type="PANTHER" id="PTHR36510:SF1">
    <property type="entry name" value="GLUTAMATE--CYSTEINE LIGASE 2-RELATED"/>
    <property type="match status" value="1"/>
</dbReference>
<gene>
    <name evidence="1" type="ORF">Fuma_05641</name>
</gene>
<dbReference type="EMBL" id="CP017641">
    <property type="protein sequence ID" value="APZ95978.1"/>
    <property type="molecule type" value="Genomic_DNA"/>
</dbReference>
<reference evidence="1 2" key="1">
    <citation type="journal article" date="2016" name="Front. Microbiol.">
        <title>Fuerstia marisgermanicae gen. nov., sp. nov., an Unusual Member of the Phylum Planctomycetes from the German Wadden Sea.</title>
        <authorList>
            <person name="Kohn T."/>
            <person name="Heuer A."/>
            <person name="Jogler M."/>
            <person name="Vollmers J."/>
            <person name="Boedeker C."/>
            <person name="Bunk B."/>
            <person name="Rast P."/>
            <person name="Borchert D."/>
            <person name="Glockner I."/>
            <person name="Freese H.M."/>
            <person name="Klenk H.P."/>
            <person name="Overmann J."/>
            <person name="Kaster A.K."/>
            <person name="Rohde M."/>
            <person name="Wiegand S."/>
            <person name="Jogler C."/>
        </authorList>
    </citation>
    <scope>NUCLEOTIDE SEQUENCE [LARGE SCALE GENOMIC DNA]</scope>
    <source>
        <strain evidence="1 2">NH11</strain>
    </source>
</reference>
<dbReference type="InterPro" id="IPR050141">
    <property type="entry name" value="GCL_type2/YbdK_subfam"/>
</dbReference>
<dbReference type="RefSeq" id="WP_077027065.1">
    <property type="nucleotide sequence ID" value="NZ_CP017641.1"/>
</dbReference>